<dbReference type="AlphaFoldDB" id="H1YID4"/>
<feature type="domain" description="HTH araC/xylS-type" evidence="5">
    <location>
        <begin position="306"/>
        <end position="414"/>
    </location>
</feature>
<evidence type="ECO:0000313" key="7">
    <source>
        <dbReference type="Proteomes" id="UP000002774"/>
    </source>
</evidence>
<dbReference type="InterPro" id="IPR009057">
    <property type="entry name" value="Homeodomain-like_sf"/>
</dbReference>
<keyword evidence="1" id="KW-0805">Transcription regulation</keyword>
<dbReference type="STRING" id="714943.Mucpa_3448"/>
<proteinExistence type="predicted"/>
<keyword evidence="4" id="KW-1133">Transmembrane helix</keyword>
<sequence length="424" mass="48265">MVDFSILFIVGGALCFVLTGAILFFFRKPQPEAYLSKLLSGVLVIVGLSTFNYMLLLSGLMKLVPWWYGYGIPLYPLVPPFAYLYVKGSIYRQSGLKKQHYLHFIPSMICLVAMLPFYFGDGAEKVKAVNAITGNLNYVYYYKTGLIPPIWYFICRPLQSMIYQVLQCRLVYLLVFKPAALGLKKQRRQKKVTNWLLSFVSVQGIINTTVLILTVIAYCNLSLKFNFVTTTKTPMVWESVLFFLLSLILLFTPTVLYGAPLTYQVSYELEDHTDKTQNEVILDSLNLDNQLFVAEKGAELSPEQLNEYIRQIEGHITTSEVFRKRGLSINELAVDLKIPSRTLSQVINQHYNQRFTDYINTYRIAYFKKLVVHGDFKVLTLESLAMDAGFSSRSTFFSAFKKNTGVSPTDYITSLKKKADTAAG</sequence>
<feature type="transmembrane region" description="Helical" evidence="4">
    <location>
        <begin position="195"/>
        <end position="219"/>
    </location>
</feature>
<evidence type="ECO:0000256" key="1">
    <source>
        <dbReference type="ARBA" id="ARBA00023015"/>
    </source>
</evidence>
<dbReference type="GO" id="GO:0003700">
    <property type="term" value="F:DNA-binding transcription factor activity"/>
    <property type="evidence" value="ECO:0007669"/>
    <property type="project" value="InterPro"/>
</dbReference>
<name>H1YID4_9SPHI</name>
<organism evidence="6 7">
    <name type="scientific">Mucilaginibacter paludis DSM 18603</name>
    <dbReference type="NCBI Taxonomy" id="714943"/>
    <lineage>
        <taxon>Bacteria</taxon>
        <taxon>Pseudomonadati</taxon>
        <taxon>Bacteroidota</taxon>
        <taxon>Sphingobacteriia</taxon>
        <taxon>Sphingobacteriales</taxon>
        <taxon>Sphingobacteriaceae</taxon>
        <taxon>Mucilaginibacter</taxon>
    </lineage>
</organism>
<feature type="transmembrane region" description="Helical" evidence="4">
    <location>
        <begin position="38"/>
        <end position="61"/>
    </location>
</feature>
<feature type="transmembrane region" description="Helical" evidence="4">
    <location>
        <begin position="67"/>
        <end position="86"/>
    </location>
</feature>
<accession>H1YID4</accession>
<keyword evidence="2" id="KW-0238">DNA-binding</keyword>
<dbReference type="HOGENOM" id="CLU_041408_4_2_10"/>
<keyword evidence="4" id="KW-0812">Transmembrane</keyword>
<feature type="transmembrane region" description="Helical" evidence="4">
    <location>
        <begin position="239"/>
        <end position="259"/>
    </location>
</feature>
<evidence type="ECO:0000313" key="6">
    <source>
        <dbReference type="EMBL" id="EHQ27547.1"/>
    </source>
</evidence>
<dbReference type="eggNOG" id="COG2207">
    <property type="taxonomic scope" value="Bacteria"/>
</dbReference>
<dbReference type="Gene3D" id="1.10.10.60">
    <property type="entry name" value="Homeodomain-like"/>
    <property type="match status" value="2"/>
</dbReference>
<dbReference type="SMART" id="SM00342">
    <property type="entry name" value="HTH_ARAC"/>
    <property type="match status" value="1"/>
</dbReference>
<dbReference type="InterPro" id="IPR018060">
    <property type="entry name" value="HTH_AraC"/>
</dbReference>
<dbReference type="Proteomes" id="UP000002774">
    <property type="component" value="Chromosome"/>
</dbReference>
<gene>
    <name evidence="6" type="ORF">Mucpa_3448</name>
</gene>
<keyword evidence="4" id="KW-0472">Membrane</keyword>
<dbReference type="PROSITE" id="PS01124">
    <property type="entry name" value="HTH_ARAC_FAMILY_2"/>
    <property type="match status" value="1"/>
</dbReference>
<keyword evidence="3" id="KW-0804">Transcription</keyword>
<keyword evidence="7" id="KW-1185">Reference proteome</keyword>
<evidence type="ECO:0000259" key="5">
    <source>
        <dbReference type="PROSITE" id="PS01124"/>
    </source>
</evidence>
<dbReference type="PANTHER" id="PTHR43280">
    <property type="entry name" value="ARAC-FAMILY TRANSCRIPTIONAL REGULATOR"/>
    <property type="match status" value="1"/>
</dbReference>
<dbReference type="GO" id="GO:0043565">
    <property type="term" value="F:sequence-specific DNA binding"/>
    <property type="evidence" value="ECO:0007669"/>
    <property type="project" value="InterPro"/>
</dbReference>
<protein>
    <submittedName>
        <fullName evidence="6">Transcriptional regulator, AraC family</fullName>
    </submittedName>
</protein>
<feature type="transmembrane region" description="Helical" evidence="4">
    <location>
        <begin position="101"/>
        <end position="119"/>
    </location>
</feature>
<evidence type="ECO:0000256" key="2">
    <source>
        <dbReference type="ARBA" id="ARBA00023125"/>
    </source>
</evidence>
<dbReference type="OrthoDB" id="9779074at2"/>
<dbReference type="EMBL" id="CM001403">
    <property type="protein sequence ID" value="EHQ27547.1"/>
    <property type="molecule type" value="Genomic_DNA"/>
</dbReference>
<feature type="transmembrane region" description="Helical" evidence="4">
    <location>
        <begin position="6"/>
        <end position="26"/>
    </location>
</feature>
<dbReference type="PANTHER" id="PTHR43280:SF29">
    <property type="entry name" value="ARAC-FAMILY TRANSCRIPTIONAL REGULATOR"/>
    <property type="match status" value="1"/>
</dbReference>
<dbReference type="SUPFAM" id="SSF46689">
    <property type="entry name" value="Homeodomain-like"/>
    <property type="match status" value="1"/>
</dbReference>
<dbReference type="Pfam" id="PF12833">
    <property type="entry name" value="HTH_18"/>
    <property type="match status" value="1"/>
</dbReference>
<evidence type="ECO:0000256" key="3">
    <source>
        <dbReference type="ARBA" id="ARBA00023163"/>
    </source>
</evidence>
<evidence type="ECO:0000256" key="4">
    <source>
        <dbReference type="SAM" id="Phobius"/>
    </source>
</evidence>
<dbReference type="RefSeq" id="WP_008508035.1">
    <property type="nucleotide sequence ID" value="NZ_CM001403.1"/>
</dbReference>
<reference evidence="6" key="1">
    <citation type="submission" date="2011-09" db="EMBL/GenBank/DDBJ databases">
        <title>The permanent draft genome of Mucilaginibacter paludis DSM 18603.</title>
        <authorList>
            <consortium name="US DOE Joint Genome Institute (JGI-PGF)"/>
            <person name="Lucas S."/>
            <person name="Han J."/>
            <person name="Lapidus A."/>
            <person name="Bruce D."/>
            <person name="Goodwin L."/>
            <person name="Pitluck S."/>
            <person name="Peters L."/>
            <person name="Kyrpides N."/>
            <person name="Mavromatis K."/>
            <person name="Ivanova N."/>
            <person name="Mikhailova N."/>
            <person name="Held B."/>
            <person name="Detter J.C."/>
            <person name="Tapia R."/>
            <person name="Han C."/>
            <person name="Land M."/>
            <person name="Hauser L."/>
            <person name="Markowitz V."/>
            <person name="Cheng J.-F."/>
            <person name="Hugenholtz P."/>
            <person name="Woyke T."/>
            <person name="Wu D."/>
            <person name="Tindall B."/>
            <person name="Brambilla E."/>
            <person name="Klenk H.-P."/>
            <person name="Eisen J.A."/>
        </authorList>
    </citation>
    <scope>NUCLEOTIDE SEQUENCE [LARGE SCALE GENOMIC DNA]</scope>
    <source>
        <strain evidence="6">DSM 18603</strain>
    </source>
</reference>